<dbReference type="GO" id="GO:0005912">
    <property type="term" value="C:adherens junction"/>
    <property type="evidence" value="ECO:0007669"/>
    <property type="project" value="UniProtKB-SubCell"/>
</dbReference>
<gene>
    <name evidence="16" type="primary">LOC110981245</name>
</gene>
<dbReference type="InterPro" id="IPR008952">
    <property type="entry name" value="Tetraspanin_EC2_sf"/>
</dbReference>
<dbReference type="InterPro" id="IPR018499">
    <property type="entry name" value="Tetraspanin/Peripherin"/>
</dbReference>
<dbReference type="Gene3D" id="1.10.1450.10">
    <property type="entry name" value="Tetraspanin"/>
    <property type="match status" value="1"/>
</dbReference>
<dbReference type="GO" id="GO:0005886">
    <property type="term" value="C:plasma membrane"/>
    <property type="evidence" value="ECO:0007669"/>
    <property type="project" value="UniProtKB-SubCell"/>
</dbReference>
<keyword evidence="10 14" id="KW-0472">Membrane</keyword>
<evidence type="ECO:0000256" key="2">
    <source>
        <dbReference type="ARBA" id="ARBA00004536"/>
    </source>
</evidence>
<dbReference type="RefSeq" id="XP_022094336.1">
    <property type="nucleotide sequence ID" value="XM_022238644.1"/>
</dbReference>
<evidence type="ECO:0000256" key="3">
    <source>
        <dbReference type="ARBA" id="ARBA00004651"/>
    </source>
</evidence>
<name>A0A8B7YSI3_ACAPL</name>
<dbReference type="InterPro" id="IPR000301">
    <property type="entry name" value="Tetraspanin_animals"/>
</dbReference>
<accession>A0A8B7YSI3</accession>
<dbReference type="OrthoDB" id="2014092at2759"/>
<dbReference type="PIRSF" id="PIRSF002419">
    <property type="entry name" value="Tetraspanin"/>
    <property type="match status" value="1"/>
</dbReference>
<evidence type="ECO:0000256" key="8">
    <source>
        <dbReference type="ARBA" id="ARBA00022949"/>
    </source>
</evidence>
<reference evidence="16" key="1">
    <citation type="submission" date="2025-08" db="UniProtKB">
        <authorList>
            <consortium name="RefSeq"/>
        </authorList>
    </citation>
    <scope>IDENTIFICATION</scope>
</reference>
<keyword evidence="8" id="KW-0965">Cell junction</keyword>
<keyword evidence="9 14" id="KW-1133">Transmembrane helix</keyword>
<evidence type="ECO:0000256" key="10">
    <source>
        <dbReference type="ARBA" id="ARBA00023136"/>
    </source>
</evidence>
<keyword evidence="7 14" id="KW-0812">Transmembrane</keyword>
<evidence type="ECO:0000256" key="12">
    <source>
        <dbReference type="ARBA" id="ARBA00023180"/>
    </source>
</evidence>
<feature type="transmembrane region" description="Helical" evidence="14">
    <location>
        <begin position="244"/>
        <end position="268"/>
    </location>
</feature>
<feature type="disulfide bond" evidence="13">
    <location>
        <begin position="154"/>
        <end position="176"/>
    </location>
</feature>
<protein>
    <recommendedName>
        <fullName evidence="14">Tetraspanin</fullName>
    </recommendedName>
</protein>
<evidence type="ECO:0000256" key="6">
    <source>
        <dbReference type="ARBA" id="ARBA00022490"/>
    </source>
</evidence>
<keyword evidence="6" id="KW-0963">Cytoplasm</keyword>
<dbReference type="GO" id="GO:0065003">
    <property type="term" value="P:protein-containing complex assembly"/>
    <property type="evidence" value="ECO:0007669"/>
    <property type="project" value="UniProtKB-ARBA"/>
</dbReference>
<proteinExistence type="inferred from homology"/>
<dbReference type="FunFam" id="1.10.1450.10:FF:000007">
    <property type="entry name" value="Tetraspanin"/>
    <property type="match status" value="1"/>
</dbReference>
<evidence type="ECO:0000256" key="1">
    <source>
        <dbReference type="ARBA" id="ARBA00004496"/>
    </source>
</evidence>
<dbReference type="GO" id="GO:0046930">
    <property type="term" value="C:pore complex"/>
    <property type="evidence" value="ECO:0007669"/>
    <property type="project" value="UniProtKB-ARBA"/>
</dbReference>
<dbReference type="GeneID" id="110981245"/>
<keyword evidence="11 13" id="KW-1015">Disulfide bond</keyword>
<comment type="subcellular location">
    <subcellularLocation>
        <location evidence="2">Cell junction</location>
        <location evidence="2">Adherens junction</location>
    </subcellularLocation>
    <subcellularLocation>
        <location evidence="3">Cell membrane</location>
        <topology evidence="3">Multi-pass membrane protein</topology>
    </subcellularLocation>
    <subcellularLocation>
        <location evidence="1">Cytoplasm</location>
    </subcellularLocation>
    <subcellularLocation>
        <location evidence="14">Membrane</location>
        <topology evidence="14">Multi-pass membrane protein</topology>
    </subcellularLocation>
</comment>
<dbReference type="CTD" id="340348"/>
<dbReference type="GO" id="GO:0051604">
    <property type="term" value="P:protein maturation"/>
    <property type="evidence" value="ECO:0007669"/>
    <property type="project" value="UniProtKB-ARBA"/>
</dbReference>
<dbReference type="GO" id="GO:0019899">
    <property type="term" value="F:enzyme binding"/>
    <property type="evidence" value="ECO:0007669"/>
    <property type="project" value="UniProtKB-ARBA"/>
</dbReference>
<feature type="transmembrane region" description="Helical" evidence="14">
    <location>
        <begin position="63"/>
        <end position="84"/>
    </location>
</feature>
<dbReference type="Pfam" id="PF00335">
    <property type="entry name" value="Tetraspanin"/>
    <property type="match status" value="1"/>
</dbReference>
<dbReference type="OMA" id="INPWIRY"/>
<dbReference type="Proteomes" id="UP000694845">
    <property type="component" value="Unplaced"/>
</dbReference>
<dbReference type="PANTHER" id="PTHR19282">
    <property type="entry name" value="TETRASPANIN"/>
    <property type="match status" value="1"/>
</dbReference>
<evidence type="ECO:0000256" key="4">
    <source>
        <dbReference type="ARBA" id="ARBA00006840"/>
    </source>
</evidence>
<dbReference type="PANTHER" id="PTHR19282:SF431">
    <property type="entry name" value="TETRASPANIN 26A, ISOFORM B-RELATED"/>
    <property type="match status" value="1"/>
</dbReference>
<feature type="transmembrane region" description="Helical" evidence="14">
    <location>
        <begin position="21"/>
        <end position="43"/>
    </location>
</feature>
<evidence type="ECO:0000256" key="11">
    <source>
        <dbReference type="ARBA" id="ARBA00023157"/>
    </source>
</evidence>
<evidence type="ECO:0000256" key="9">
    <source>
        <dbReference type="ARBA" id="ARBA00022989"/>
    </source>
</evidence>
<keyword evidence="15" id="KW-1185">Reference proteome</keyword>
<dbReference type="KEGG" id="aplc:110981245"/>
<sequence length="290" mass="32797">MEEGRDLTESHINPCIKYTLFVINFLLWVFSICLIVIGVWALIERQNTIYITSYLDVFTEPSIVLIVVGSIAFILGFTGFLGALRENCCLLMFFYLFMLLIFILEVVAGILAFVYSGNFYNTVDEIIERSIARYRIDGDLTNFIDFSQRTLGCCGGDGGSSGRSYSDWSLNRYFNCTPTNPSPERCGVPYSCCMDKQDPNGDSTIINTQCGFNTQEKVQAEVSDVIYTSSCVDKFLVFVNQKSYIVGLTVFGVAVVQLLVMLLAFFLCRQIQQECTRYRECKKRGINNFA</sequence>
<dbReference type="GO" id="GO:0005737">
    <property type="term" value="C:cytoplasm"/>
    <property type="evidence" value="ECO:0007669"/>
    <property type="project" value="UniProtKB-SubCell"/>
</dbReference>
<comment type="similarity">
    <text evidence="4 14">Belongs to the tetraspanin (TM4SF) family.</text>
</comment>
<dbReference type="PRINTS" id="PR00259">
    <property type="entry name" value="TMFOUR"/>
</dbReference>
<evidence type="ECO:0000256" key="13">
    <source>
        <dbReference type="PIRSR" id="PIRSR002419-1"/>
    </source>
</evidence>
<feature type="transmembrane region" description="Helical" evidence="14">
    <location>
        <begin position="91"/>
        <end position="115"/>
    </location>
</feature>
<evidence type="ECO:0000313" key="15">
    <source>
        <dbReference type="Proteomes" id="UP000694845"/>
    </source>
</evidence>
<keyword evidence="12" id="KW-0325">Glycoprotein</keyword>
<organism evidence="15 16">
    <name type="scientific">Acanthaster planci</name>
    <name type="common">Crown-of-thorns starfish</name>
    <dbReference type="NCBI Taxonomy" id="133434"/>
    <lineage>
        <taxon>Eukaryota</taxon>
        <taxon>Metazoa</taxon>
        <taxon>Echinodermata</taxon>
        <taxon>Eleutherozoa</taxon>
        <taxon>Asterozoa</taxon>
        <taxon>Asteroidea</taxon>
        <taxon>Valvatacea</taxon>
        <taxon>Valvatida</taxon>
        <taxon>Acanthasteridae</taxon>
        <taxon>Acanthaster</taxon>
    </lineage>
</organism>
<evidence type="ECO:0000256" key="5">
    <source>
        <dbReference type="ARBA" id="ARBA00022475"/>
    </source>
</evidence>
<evidence type="ECO:0000256" key="7">
    <source>
        <dbReference type="ARBA" id="ARBA00022692"/>
    </source>
</evidence>
<dbReference type="AlphaFoldDB" id="A0A8B7YSI3"/>
<evidence type="ECO:0000256" key="14">
    <source>
        <dbReference type="RuleBase" id="RU361218"/>
    </source>
</evidence>
<evidence type="ECO:0000313" key="16">
    <source>
        <dbReference type="RefSeq" id="XP_022094336.1"/>
    </source>
</evidence>
<dbReference type="SUPFAM" id="SSF48652">
    <property type="entry name" value="Tetraspanin"/>
    <property type="match status" value="1"/>
</dbReference>
<dbReference type="GO" id="GO:0072659">
    <property type="term" value="P:protein localization to plasma membrane"/>
    <property type="evidence" value="ECO:0007669"/>
    <property type="project" value="UniProtKB-ARBA"/>
</dbReference>
<keyword evidence="5" id="KW-1003">Cell membrane</keyword>